<reference evidence="2" key="3">
    <citation type="submission" date="2018-01" db="EMBL/GenBank/DDBJ databases">
        <authorList>
            <person name="Gaut B.S."/>
            <person name="Morton B.R."/>
            <person name="Clegg M.T."/>
            <person name="Duvall M.R."/>
        </authorList>
    </citation>
    <scope>NUCLEOTIDE SEQUENCE</scope>
    <source>
        <strain evidence="2">ATCC BAA-2683</strain>
    </source>
</reference>
<evidence type="ECO:0000313" key="4">
    <source>
        <dbReference type="Proteomes" id="UP000238296"/>
    </source>
</evidence>
<name>A0A1S1NKY3_9MYCO</name>
<proteinExistence type="predicted"/>
<dbReference type="Proteomes" id="UP000179734">
    <property type="component" value="Unassembled WGS sequence"/>
</dbReference>
<gene>
    <name evidence="1" type="ORF">BKN37_08850</name>
    <name evidence="2" type="ORF">C1Y40_04550</name>
</gene>
<protein>
    <submittedName>
        <fullName evidence="1">Uncharacterized protein</fullName>
    </submittedName>
</protein>
<dbReference type="EMBL" id="PPEA01000655">
    <property type="protein sequence ID" value="PQM45293.1"/>
    <property type="molecule type" value="Genomic_DNA"/>
</dbReference>
<comment type="caution">
    <text evidence="1">The sequence shown here is derived from an EMBL/GenBank/DDBJ whole genome shotgun (WGS) entry which is preliminary data.</text>
</comment>
<dbReference type="Proteomes" id="UP000238296">
    <property type="component" value="Unassembled WGS sequence"/>
</dbReference>
<dbReference type="RefSeq" id="WP_071024561.1">
    <property type="nucleotide sequence ID" value="NZ_MLQM01000033.1"/>
</dbReference>
<dbReference type="AlphaFoldDB" id="A0A1S1NKY3"/>
<evidence type="ECO:0000313" key="2">
    <source>
        <dbReference type="EMBL" id="PQM45293.1"/>
    </source>
</evidence>
<dbReference type="EMBL" id="MLQM01000033">
    <property type="protein sequence ID" value="OHV04668.1"/>
    <property type="molecule type" value="Genomic_DNA"/>
</dbReference>
<reference evidence="1 3" key="1">
    <citation type="submission" date="2016-10" db="EMBL/GenBank/DDBJ databases">
        <title>Genome sequence of Mycobacterium talmonii.</title>
        <authorList>
            <person name="Greninger A.L."/>
            <person name="Elliott B."/>
            <person name="Vasireddy S."/>
            <person name="Vasireddy R."/>
        </authorList>
    </citation>
    <scope>NUCLEOTIDE SEQUENCE [LARGE SCALE GENOMIC DNA]</scope>
    <source>
        <strain evidence="1">MO-5499</strain>
        <strain evidence="3">NE-TNMC-100812</strain>
    </source>
</reference>
<organism evidence="1 3">
    <name type="scientific">Mycobacterium talmoniae</name>
    <dbReference type="NCBI Taxonomy" id="1858794"/>
    <lineage>
        <taxon>Bacteria</taxon>
        <taxon>Bacillati</taxon>
        <taxon>Actinomycetota</taxon>
        <taxon>Actinomycetes</taxon>
        <taxon>Mycobacteriales</taxon>
        <taxon>Mycobacteriaceae</taxon>
        <taxon>Mycobacterium</taxon>
    </lineage>
</organism>
<accession>A0A1S1NKY3</accession>
<evidence type="ECO:0000313" key="1">
    <source>
        <dbReference type="EMBL" id="OHV04668.1"/>
    </source>
</evidence>
<sequence>MRRPWGDINQIEWLWAQLRAGFRDGLRQPVPVVDLAGCENGWVSRRRWFTWRQANAVSAFGVLFIRDIVAALAAEDIAAAEPWLTQSTGTMQCGGQHRFLSSTGAMNGAYLTSRVAVPRGAVDSSDFYRRILPKVCQPYPVYELHPVWRGRYQAGPYGSRISVQLPGRQHAPNRDSATVDIVMTSPTYYHRFYDTDWPGTVGGRRWPLDPAAERVPIVYDAQPRKRPYRRDEVPDAAERTLAGVKEWGDYLGFRVGPATAEWRIGWDRHGHPTPPDYETYVVAAPVTLTATPEQLWERAQLYSNIRVVTGERPAVPEGHVRDALMSVGIHDGLRARITDPNADRRFELTINSDSFPVGRRTRMSRVRGG</sequence>
<reference evidence="2 4" key="2">
    <citation type="journal article" date="2017" name="Int. J. Syst. Evol. Microbiol.">
        <title>Mycobacterium talmoniae sp. nov., a slowly growing mycobacterium isolated from human respiratory samples.</title>
        <authorList>
            <person name="Davidson R.M."/>
            <person name="DeGroote M.A."/>
            <person name="Marola J.L."/>
            <person name="Buss S."/>
            <person name="Jones V."/>
            <person name="McNeil M.R."/>
            <person name="Freifeld A.G."/>
            <person name="Elaine Epperson L."/>
            <person name="Hasan N.A."/>
            <person name="Jackson M."/>
            <person name="Iwen P.C."/>
            <person name="Salfinger M."/>
            <person name="Strong M."/>
        </authorList>
    </citation>
    <scope>NUCLEOTIDE SEQUENCE [LARGE SCALE GENOMIC DNA]</scope>
    <source>
        <strain evidence="2 4">ATCC BAA-2683</strain>
    </source>
</reference>
<evidence type="ECO:0000313" key="3">
    <source>
        <dbReference type="Proteomes" id="UP000179734"/>
    </source>
</evidence>
<keyword evidence="3" id="KW-1185">Reference proteome</keyword>